<proteinExistence type="predicted"/>
<name>A0A0F9CQ85_9ZZZZ</name>
<dbReference type="AlphaFoldDB" id="A0A0F9CQ85"/>
<reference evidence="2" key="1">
    <citation type="journal article" date="2015" name="Nature">
        <title>Complex archaea that bridge the gap between prokaryotes and eukaryotes.</title>
        <authorList>
            <person name="Spang A."/>
            <person name="Saw J.H."/>
            <person name="Jorgensen S.L."/>
            <person name="Zaremba-Niedzwiedzka K."/>
            <person name="Martijn J."/>
            <person name="Lind A.E."/>
            <person name="van Eijk R."/>
            <person name="Schleper C."/>
            <person name="Guy L."/>
            <person name="Ettema T.J."/>
        </authorList>
    </citation>
    <scope>NUCLEOTIDE SEQUENCE</scope>
</reference>
<comment type="caution">
    <text evidence="2">The sequence shown here is derived from an EMBL/GenBank/DDBJ whole genome shotgun (WGS) entry which is preliminary data.</text>
</comment>
<accession>A0A0F9CQ85</accession>
<evidence type="ECO:0000256" key="1">
    <source>
        <dbReference type="SAM" id="MobiDB-lite"/>
    </source>
</evidence>
<feature type="region of interest" description="Disordered" evidence="1">
    <location>
        <begin position="19"/>
        <end position="38"/>
    </location>
</feature>
<sequence>MNTKRRKIQLELAFMTEDRSEAPKAVGKGTEVSKAKRNPEDPALPVLLMEEIVKRENFNTLGLALLAQLSQLGT</sequence>
<evidence type="ECO:0000313" key="2">
    <source>
        <dbReference type="EMBL" id="KKL07821.1"/>
    </source>
</evidence>
<dbReference type="EMBL" id="LAZR01043136">
    <property type="protein sequence ID" value="KKL07821.1"/>
    <property type="molecule type" value="Genomic_DNA"/>
</dbReference>
<gene>
    <name evidence="2" type="ORF">LCGC14_2582190</name>
</gene>
<organism evidence="2">
    <name type="scientific">marine sediment metagenome</name>
    <dbReference type="NCBI Taxonomy" id="412755"/>
    <lineage>
        <taxon>unclassified sequences</taxon>
        <taxon>metagenomes</taxon>
        <taxon>ecological metagenomes</taxon>
    </lineage>
</organism>
<protein>
    <submittedName>
        <fullName evidence="2">Uncharacterized protein</fullName>
    </submittedName>
</protein>